<feature type="domain" description="TiaS FLD" evidence="7">
    <location>
        <begin position="146"/>
        <end position="257"/>
    </location>
</feature>
<organism evidence="10 11">
    <name type="scientific">Sulfuracidifex metallicus DSM 6482 = JCM 9184</name>
    <dbReference type="NCBI Taxonomy" id="523847"/>
    <lineage>
        <taxon>Archaea</taxon>
        <taxon>Thermoproteota</taxon>
        <taxon>Thermoprotei</taxon>
        <taxon>Sulfolobales</taxon>
        <taxon>Sulfolobaceae</taxon>
        <taxon>Sulfuracidifex</taxon>
    </lineage>
</organism>
<protein>
    <recommendedName>
        <fullName evidence="6">tRNA(Ile2) 2-agmatinylcytidine synthetase TiaS</fullName>
        <shortName evidence="6">tRNA(Ile2)-agm2C synthetase</shortName>
        <ecNumber evidence="6">6.3.4.22</ecNumber>
    </recommendedName>
    <alternativeName>
        <fullName evidence="6">tRNA(Ile2) agmatidine synthetase</fullName>
    </alternativeName>
</protein>
<comment type="function">
    <text evidence="6">ATP-dependent agmatine transferase that catalyzes the formation of 2-agmatinylcytidine (agm2C) at the wobble position (C34) of tRNA(Ile2), converting the codon specificity from AUG to AUA.</text>
</comment>
<evidence type="ECO:0000256" key="3">
    <source>
        <dbReference type="ARBA" id="ARBA00022694"/>
    </source>
</evidence>
<evidence type="ECO:0000313" key="11">
    <source>
        <dbReference type="Proteomes" id="UP000470772"/>
    </source>
</evidence>
<evidence type="ECO:0000259" key="9">
    <source>
        <dbReference type="Pfam" id="PF23783"/>
    </source>
</evidence>
<keyword evidence="4 6" id="KW-0547">Nucleotide-binding</keyword>
<dbReference type="Proteomes" id="UP000470772">
    <property type="component" value="Unassembled WGS sequence"/>
</dbReference>
<comment type="similarity">
    <text evidence="6">Belongs to the TiaS family.</text>
</comment>
<keyword evidence="5 6" id="KW-0067">ATP-binding</keyword>
<proteinExistence type="inferred from homology"/>
<dbReference type="Gene3D" id="2.40.50.1010">
    <property type="match status" value="1"/>
</dbReference>
<dbReference type="InterPro" id="IPR013696">
    <property type="entry name" value="TiaS_FLD"/>
</dbReference>
<gene>
    <name evidence="6" type="primary">tiaS</name>
    <name evidence="10" type="ORF">GC250_04035</name>
</gene>
<dbReference type="InterPro" id="IPR024913">
    <property type="entry name" value="tRNA_Ile2__agm2C_synt"/>
</dbReference>
<dbReference type="Gene3D" id="3.90.600.20">
    <property type="match status" value="1"/>
</dbReference>
<dbReference type="InterPro" id="IPR053870">
    <property type="entry name" value="TiaS-like_TCKD"/>
</dbReference>
<evidence type="ECO:0000259" key="8">
    <source>
        <dbReference type="Pfam" id="PF22641"/>
    </source>
</evidence>
<comment type="caution">
    <text evidence="10">The sequence shown here is derived from an EMBL/GenBank/DDBJ whole genome shotgun (WGS) entry which is preliminary data.</text>
</comment>
<dbReference type="PANTHER" id="PTHR40705">
    <property type="entry name" value="TRNA(ILE2) 2-AGMATINYLCYTIDINE SYNTHETASE TIAS"/>
    <property type="match status" value="1"/>
</dbReference>
<accession>A0A6A9QLP9</accession>
<dbReference type="Pfam" id="PF22641">
    <property type="entry name" value="TiaS_TCKD"/>
    <property type="match status" value="1"/>
</dbReference>
<keyword evidence="2 6" id="KW-0436">Ligase</keyword>
<evidence type="ECO:0000256" key="4">
    <source>
        <dbReference type="ARBA" id="ARBA00022741"/>
    </source>
</evidence>
<feature type="domain" description="TiaS C-terminal zinc ribbon" evidence="9">
    <location>
        <begin position="353"/>
        <end position="392"/>
    </location>
</feature>
<keyword evidence="1 6" id="KW-0963">Cytoplasm</keyword>
<keyword evidence="3 6" id="KW-0819">tRNA processing</keyword>
<dbReference type="PANTHER" id="PTHR40705:SF1">
    <property type="entry name" value="TRNA(ILE2) 2-AGMATINYLCYTIDINE SYNTHETASE TIAS"/>
    <property type="match status" value="1"/>
</dbReference>
<evidence type="ECO:0000259" key="7">
    <source>
        <dbReference type="Pfam" id="PF08489"/>
    </source>
</evidence>
<name>A0A6A9QLP9_SULME</name>
<dbReference type="Pfam" id="PF23783">
    <property type="entry name" value="Zn_ribbon_TiaS"/>
    <property type="match status" value="1"/>
</dbReference>
<dbReference type="GO" id="GO:0016879">
    <property type="term" value="F:ligase activity, forming carbon-nitrogen bonds"/>
    <property type="evidence" value="ECO:0007669"/>
    <property type="project" value="UniProtKB-UniRule"/>
</dbReference>
<dbReference type="RefSeq" id="WP_156016350.1">
    <property type="nucleotide sequence ID" value="NZ_WGGD01000005.1"/>
</dbReference>
<dbReference type="GO" id="GO:0002101">
    <property type="term" value="P:tRNA wobble cytosine modification"/>
    <property type="evidence" value="ECO:0007669"/>
    <property type="project" value="UniProtKB-UniRule"/>
</dbReference>
<dbReference type="GO" id="GO:0005524">
    <property type="term" value="F:ATP binding"/>
    <property type="evidence" value="ECO:0007669"/>
    <property type="project" value="UniProtKB-KW"/>
</dbReference>
<dbReference type="AlphaFoldDB" id="A0A6A9QLP9"/>
<dbReference type="Pfam" id="PF08489">
    <property type="entry name" value="TiaS_FLD"/>
    <property type="match status" value="1"/>
</dbReference>
<dbReference type="Gene3D" id="3.30.70.2200">
    <property type="match status" value="1"/>
</dbReference>
<dbReference type="EC" id="6.3.4.22" evidence="6"/>
<dbReference type="HAMAP" id="MF_01892">
    <property type="entry name" value="tRNA_Ile2_agm2C_synt"/>
    <property type="match status" value="1"/>
</dbReference>
<dbReference type="InterPro" id="IPR055394">
    <property type="entry name" value="Zn_ribbon_TiaS"/>
</dbReference>
<comment type="catalytic activity">
    <reaction evidence="6">
        <text>cytidine(34) in tRNA(Ile2) + agmatine + ATP + H2O = 2-agmatinylcytidine(34) in tRNA(Ile2) + AMP + 2 phosphate + 2 H(+)</text>
        <dbReference type="Rhea" id="RHEA:43608"/>
        <dbReference type="Rhea" id="RHEA-COMP:10625"/>
        <dbReference type="Rhea" id="RHEA-COMP:10626"/>
        <dbReference type="ChEBI" id="CHEBI:15377"/>
        <dbReference type="ChEBI" id="CHEBI:15378"/>
        <dbReference type="ChEBI" id="CHEBI:30616"/>
        <dbReference type="ChEBI" id="CHEBI:43474"/>
        <dbReference type="ChEBI" id="CHEBI:58145"/>
        <dbReference type="ChEBI" id="CHEBI:82748"/>
        <dbReference type="ChEBI" id="CHEBI:83545"/>
        <dbReference type="ChEBI" id="CHEBI:456215"/>
        <dbReference type="EC" id="6.3.4.22"/>
    </reaction>
</comment>
<evidence type="ECO:0000256" key="6">
    <source>
        <dbReference type="HAMAP-Rule" id="MF_01892"/>
    </source>
</evidence>
<evidence type="ECO:0000256" key="5">
    <source>
        <dbReference type="ARBA" id="ARBA00022840"/>
    </source>
</evidence>
<dbReference type="GO" id="GO:0005737">
    <property type="term" value="C:cytoplasm"/>
    <property type="evidence" value="ECO:0007669"/>
    <property type="project" value="UniProtKB-SubCell"/>
</dbReference>
<reference evidence="10 11" key="1">
    <citation type="submission" date="2019-10" db="EMBL/GenBank/DDBJ databases">
        <title>Sequencing and Assembly of Multiple Reported Metal-Biooxidizing Members of the Extremely Thermoacidophilic Archaeal Family Sulfolobaceae.</title>
        <authorList>
            <person name="Counts J.A."/>
            <person name="Kelly R.M."/>
        </authorList>
    </citation>
    <scope>NUCLEOTIDE SEQUENCE [LARGE SCALE GENOMIC DNA]</scope>
    <source>
        <strain evidence="10 11">DSM 6482</strain>
    </source>
</reference>
<feature type="domain" description="TiaS-like TCKD" evidence="8">
    <location>
        <begin position="4"/>
        <end position="61"/>
    </location>
</feature>
<dbReference type="EMBL" id="WGGD01000005">
    <property type="protein sequence ID" value="MUN28628.1"/>
    <property type="molecule type" value="Genomic_DNA"/>
</dbReference>
<comment type="subcellular location">
    <subcellularLocation>
        <location evidence="6">Cytoplasm</location>
    </subcellularLocation>
</comment>
<evidence type="ECO:0000313" key="10">
    <source>
        <dbReference type="EMBL" id="MUN28628.1"/>
    </source>
</evidence>
<evidence type="ECO:0000256" key="1">
    <source>
        <dbReference type="ARBA" id="ARBA00022490"/>
    </source>
</evidence>
<sequence length="445" mass="51268">MKFIVGVDDHDSTKAGCTTHFSSILLEKLFLKNCKISELPKLVRLNPNIPWKTRGNASISFIVDCNISLCELEQLVSDTSEKYVKKISMGYNLNRKPGYAILEYDKYNLIKDKLESFYERAVSDVIPLDLAKKFAKNNKILIGGSRGLIGSIAALGFDEDYTFELLTYRKIENWNKDRDVDNKSIMEADSIFFPRVVANYDYFKNKPLILSHGRDPVFYGLRGTDPEILIKEMNTINAKEELDFFMIFKTNQMTDSHLKYLGTRYYQTTSMKIKINSIRIMKGGHVLIEGSDNEMLVIVYRESRELNSLAKELKRGDLIHVSGAIKPSFNNSKILEAERIEVLYLNDQINEIPLCPICKRRMESAGKDKGYRCKRCRTFANSKTTRSISRNITLGLYQSPLYRHLTKPIYLNLSKPEINEEELINNILSKMIKRQDRYVSTMVSS</sequence>
<evidence type="ECO:0000256" key="2">
    <source>
        <dbReference type="ARBA" id="ARBA00022598"/>
    </source>
</evidence>
<keyword evidence="11" id="KW-1185">Reference proteome</keyword>